<name>A0ABR9XT56_9CHLB</name>
<proteinExistence type="predicted"/>
<comment type="caution">
    <text evidence="1">The sequence shown here is derived from an EMBL/GenBank/DDBJ whole genome shotgun (WGS) entry which is preliminary data.</text>
</comment>
<gene>
    <name evidence="1" type="ORF">INT08_08150</name>
</gene>
<sequence length="74" mass="8570">MGKRQIIYSSSQVADNSELVGKEVNLETVARRLWHGRVVSVSRTELELRDARKGRHRLPINEIQNVYCDIVTDY</sequence>
<dbReference type="RefSeq" id="WP_114607636.1">
    <property type="nucleotide sequence ID" value="NZ_JABVZQ010000001.1"/>
</dbReference>
<evidence type="ECO:0000313" key="2">
    <source>
        <dbReference type="Proteomes" id="UP000619838"/>
    </source>
</evidence>
<evidence type="ECO:0000313" key="1">
    <source>
        <dbReference type="EMBL" id="MBF0637139.1"/>
    </source>
</evidence>
<organism evidence="1 2">
    <name type="scientific">Prosthecochloris ethylica</name>
    <dbReference type="NCBI Taxonomy" id="2743976"/>
    <lineage>
        <taxon>Bacteria</taxon>
        <taxon>Pseudomonadati</taxon>
        <taxon>Chlorobiota</taxon>
        <taxon>Chlorobiia</taxon>
        <taxon>Chlorobiales</taxon>
        <taxon>Chlorobiaceae</taxon>
        <taxon>Prosthecochloris</taxon>
    </lineage>
</organism>
<dbReference type="Proteomes" id="UP000619838">
    <property type="component" value="Unassembled WGS sequence"/>
</dbReference>
<accession>A0ABR9XT56</accession>
<dbReference type="EMBL" id="JADGII010000012">
    <property type="protein sequence ID" value="MBF0637139.1"/>
    <property type="molecule type" value="Genomic_DNA"/>
</dbReference>
<reference evidence="1 2" key="1">
    <citation type="journal article" date="2020" name="Microorganisms">
        <title>Simultaneous Genome Sequencing of Prosthecochloris ethylica and Desulfuromonas acetoxidans within a Syntrophic Mixture Reveals Unique Pili and Protein Interactions.</title>
        <authorList>
            <person name="Kyndt J.A."/>
            <person name="Van Beeumen J.J."/>
            <person name="Meyer T.E."/>
        </authorList>
    </citation>
    <scope>NUCLEOTIDE SEQUENCE [LARGE SCALE GENOMIC DNA]</scope>
    <source>
        <strain evidence="1 2">N3</strain>
    </source>
</reference>
<protein>
    <submittedName>
        <fullName evidence="1">Uncharacterized protein</fullName>
    </submittedName>
</protein>
<keyword evidence="2" id="KW-1185">Reference proteome</keyword>